<dbReference type="RefSeq" id="WP_371950797.1">
    <property type="nucleotide sequence ID" value="NZ_JAXCEI010000007.1"/>
</dbReference>
<feature type="domain" description="VOC" evidence="1">
    <location>
        <begin position="141"/>
        <end position="256"/>
    </location>
</feature>
<dbReference type="PANTHER" id="PTHR33993">
    <property type="entry name" value="GLYOXALASE-RELATED"/>
    <property type="match status" value="1"/>
</dbReference>
<organism evidence="2 3">
    <name type="scientific">Actinomadura monticuli</name>
    <dbReference type="NCBI Taxonomy" id="3097367"/>
    <lineage>
        <taxon>Bacteria</taxon>
        <taxon>Bacillati</taxon>
        <taxon>Actinomycetota</taxon>
        <taxon>Actinomycetes</taxon>
        <taxon>Streptosporangiales</taxon>
        <taxon>Thermomonosporaceae</taxon>
        <taxon>Actinomadura</taxon>
    </lineage>
</organism>
<dbReference type="InterPro" id="IPR037523">
    <property type="entry name" value="VOC_core"/>
</dbReference>
<dbReference type="EMBL" id="JAXCEI010000007">
    <property type="protein sequence ID" value="MFA1540847.1"/>
    <property type="molecule type" value="Genomic_DNA"/>
</dbReference>
<evidence type="ECO:0000313" key="2">
    <source>
        <dbReference type="EMBL" id="MFA1540847.1"/>
    </source>
</evidence>
<accession>A0ABV4QCD6</accession>
<protein>
    <submittedName>
        <fullName evidence="2">VOC family protein</fullName>
    </submittedName>
</protein>
<comment type="caution">
    <text evidence="2">The sequence shown here is derived from an EMBL/GenBank/DDBJ whole genome shotgun (WGS) entry which is preliminary data.</text>
</comment>
<dbReference type="Pfam" id="PF00903">
    <property type="entry name" value="Glyoxalase"/>
    <property type="match status" value="2"/>
</dbReference>
<dbReference type="InterPro" id="IPR029068">
    <property type="entry name" value="Glyas_Bleomycin-R_OHBP_Dase"/>
</dbReference>
<evidence type="ECO:0000313" key="3">
    <source>
        <dbReference type="Proteomes" id="UP001569963"/>
    </source>
</evidence>
<dbReference type="InterPro" id="IPR052164">
    <property type="entry name" value="Anthracycline_SecMetBiosynth"/>
</dbReference>
<gene>
    <name evidence="2" type="ORF">SM611_18120</name>
</gene>
<dbReference type="PANTHER" id="PTHR33993:SF14">
    <property type="entry name" value="GB|AAF24581.1"/>
    <property type="match status" value="1"/>
</dbReference>
<dbReference type="Proteomes" id="UP001569963">
    <property type="component" value="Unassembled WGS sequence"/>
</dbReference>
<keyword evidence="3" id="KW-1185">Reference proteome</keyword>
<dbReference type="SUPFAM" id="SSF54593">
    <property type="entry name" value="Glyoxalase/Bleomycin resistance protein/Dihydroxybiphenyl dioxygenase"/>
    <property type="match status" value="2"/>
</dbReference>
<dbReference type="PROSITE" id="PS51819">
    <property type="entry name" value="VOC"/>
    <property type="match status" value="2"/>
</dbReference>
<evidence type="ECO:0000259" key="1">
    <source>
        <dbReference type="PROSITE" id="PS51819"/>
    </source>
</evidence>
<feature type="domain" description="VOC" evidence="1">
    <location>
        <begin position="11"/>
        <end position="127"/>
    </location>
</feature>
<reference evidence="2 3" key="1">
    <citation type="submission" date="2023-11" db="EMBL/GenBank/DDBJ databases">
        <title>Actinomadura monticuli sp. nov., isolated from volcanic ash.</title>
        <authorList>
            <person name="Lee S.D."/>
            <person name="Yang H."/>
            <person name="Kim I.S."/>
        </authorList>
    </citation>
    <scope>NUCLEOTIDE SEQUENCE [LARGE SCALE GENOMIC DNA]</scope>
    <source>
        <strain evidence="2 3">DLS-62</strain>
    </source>
</reference>
<dbReference type="Gene3D" id="3.10.180.10">
    <property type="entry name" value="2,3-Dihydroxybiphenyl 1,2-Dioxygenase, domain 1"/>
    <property type="match status" value="2"/>
</dbReference>
<dbReference type="InterPro" id="IPR004360">
    <property type="entry name" value="Glyas_Fos-R_dOase_dom"/>
</dbReference>
<sequence>MPEMTSYPPGFPTWAELASPAPERSKDFYRDLFGWYSYTLTADVGEYEIFTLGDVQGPEVGGMLTLDDDSLPSSWSCYFRTDDIPACLDSVRAAGGLVLVEPTDVADLGRMAVCSDPEGADFALWYPYRLQGAGAAREPSTLCWVELASREFHAARAFYGAVFGWKAVDRDYYGTVYTNWKIGDWSVAGLVAMDERWPPDYPAHWIPYFQVADCDASTAKAAELGGRVRIPPADVEPGRFSMVTDPTGARLALLTPTAASGR</sequence>
<name>A0ABV4QCD6_9ACTN</name>
<proteinExistence type="predicted"/>
<dbReference type="CDD" id="cd07247">
    <property type="entry name" value="SgaA_N_like"/>
    <property type="match status" value="2"/>
</dbReference>